<dbReference type="Proteomes" id="UP000827092">
    <property type="component" value="Unassembled WGS sequence"/>
</dbReference>
<protein>
    <submittedName>
        <fullName evidence="2">Uncharacterized protein</fullName>
    </submittedName>
</protein>
<sequence>LPPIDLDSLPIPPPISPGLKISTSSLVRSSRPCSNMPNPELA</sequence>
<comment type="caution">
    <text evidence="2">The sequence shown here is derived from an EMBL/GenBank/DDBJ whole genome shotgun (WGS) entry which is preliminary data.</text>
</comment>
<name>A0AAV6TJZ9_9ARAC</name>
<organism evidence="2 3">
    <name type="scientific">Oedothorax gibbosus</name>
    <dbReference type="NCBI Taxonomy" id="931172"/>
    <lineage>
        <taxon>Eukaryota</taxon>
        <taxon>Metazoa</taxon>
        <taxon>Ecdysozoa</taxon>
        <taxon>Arthropoda</taxon>
        <taxon>Chelicerata</taxon>
        <taxon>Arachnida</taxon>
        <taxon>Araneae</taxon>
        <taxon>Araneomorphae</taxon>
        <taxon>Entelegynae</taxon>
        <taxon>Araneoidea</taxon>
        <taxon>Linyphiidae</taxon>
        <taxon>Erigoninae</taxon>
        <taxon>Oedothorax</taxon>
    </lineage>
</organism>
<feature type="compositionally biased region" description="Polar residues" evidence="1">
    <location>
        <begin position="21"/>
        <end position="42"/>
    </location>
</feature>
<keyword evidence="3" id="KW-1185">Reference proteome</keyword>
<dbReference type="AlphaFoldDB" id="A0AAV6TJZ9"/>
<evidence type="ECO:0000313" key="3">
    <source>
        <dbReference type="Proteomes" id="UP000827092"/>
    </source>
</evidence>
<proteinExistence type="predicted"/>
<reference evidence="2 3" key="1">
    <citation type="journal article" date="2022" name="Nat. Ecol. Evol.">
        <title>A masculinizing supergene underlies an exaggerated male reproductive morph in a spider.</title>
        <authorList>
            <person name="Hendrickx F."/>
            <person name="De Corte Z."/>
            <person name="Sonet G."/>
            <person name="Van Belleghem S.M."/>
            <person name="Kostlbacher S."/>
            <person name="Vangestel C."/>
        </authorList>
    </citation>
    <scope>NUCLEOTIDE SEQUENCE [LARGE SCALE GENOMIC DNA]</scope>
    <source>
        <strain evidence="2">W744_W776</strain>
    </source>
</reference>
<feature type="non-terminal residue" evidence="2">
    <location>
        <position position="1"/>
    </location>
</feature>
<evidence type="ECO:0000313" key="2">
    <source>
        <dbReference type="EMBL" id="KAG8172033.1"/>
    </source>
</evidence>
<gene>
    <name evidence="2" type="ORF">JTE90_004743</name>
</gene>
<feature type="region of interest" description="Disordered" evidence="1">
    <location>
        <begin position="1"/>
        <end position="42"/>
    </location>
</feature>
<dbReference type="EMBL" id="JAFNEN010003227">
    <property type="protein sequence ID" value="KAG8172033.1"/>
    <property type="molecule type" value="Genomic_DNA"/>
</dbReference>
<accession>A0AAV6TJZ9</accession>
<evidence type="ECO:0000256" key="1">
    <source>
        <dbReference type="SAM" id="MobiDB-lite"/>
    </source>
</evidence>